<dbReference type="GO" id="GO:0016020">
    <property type="term" value="C:membrane"/>
    <property type="evidence" value="ECO:0007669"/>
    <property type="project" value="InterPro"/>
</dbReference>
<dbReference type="Pfam" id="PF23321">
    <property type="entry name" value="R1_ABCA1"/>
    <property type="match status" value="1"/>
</dbReference>
<organism evidence="2">
    <name type="scientific">Haemonchus placei</name>
    <name type="common">Barber's pole worm</name>
    <dbReference type="NCBI Taxonomy" id="6290"/>
    <lineage>
        <taxon>Eukaryota</taxon>
        <taxon>Metazoa</taxon>
        <taxon>Ecdysozoa</taxon>
        <taxon>Nematoda</taxon>
        <taxon>Chromadorea</taxon>
        <taxon>Rhabditida</taxon>
        <taxon>Rhabditina</taxon>
        <taxon>Rhabditomorpha</taxon>
        <taxon>Strongyloidea</taxon>
        <taxon>Trichostrongylidae</taxon>
        <taxon>Haemonchus</taxon>
    </lineage>
</organism>
<dbReference type="InterPro" id="IPR026082">
    <property type="entry name" value="ABCA"/>
</dbReference>
<dbReference type="InterPro" id="IPR056264">
    <property type="entry name" value="R2_ABCA1-4-like"/>
</dbReference>
<dbReference type="PANTHER" id="PTHR19229:SF250">
    <property type="entry name" value="ABC TRANSPORTER DOMAIN-CONTAINING PROTEIN-RELATED"/>
    <property type="match status" value="1"/>
</dbReference>
<reference evidence="2" key="1">
    <citation type="submission" date="2017-02" db="UniProtKB">
        <authorList>
            <consortium name="WormBaseParasite"/>
        </authorList>
    </citation>
    <scope>IDENTIFICATION</scope>
</reference>
<dbReference type="OMA" id="LCTINQI"/>
<feature type="domain" description="ABCA1-4-like C-terminal R2 regulatory" evidence="1">
    <location>
        <begin position="40"/>
        <end position="114"/>
    </location>
</feature>
<dbReference type="GO" id="GO:0140359">
    <property type="term" value="F:ABC-type transporter activity"/>
    <property type="evidence" value="ECO:0007669"/>
    <property type="project" value="InterPro"/>
</dbReference>
<proteinExistence type="predicted"/>
<evidence type="ECO:0000259" key="1">
    <source>
        <dbReference type="Pfam" id="PF23321"/>
    </source>
</evidence>
<protein>
    <submittedName>
        <fullName evidence="2">ABC transporter domain-containing protein</fullName>
    </submittedName>
</protein>
<dbReference type="GO" id="GO:0005319">
    <property type="term" value="F:lipid transporter activity"/>
    <property type="evidence" value="ECO:0007669"/>
    <property type="project" value="TreeGrafter"/>
</dbReference>
<dbReference type="WBParaSite" id="HPLM_0000114401-mRNA-1">
    <property type="protein sequence ID" value="HPLM_0000114401-mRNA-1"/>
    <property type="gene ID" value="HPLM_0000114401"/>
</dbReference>
<dbReference type="PANTHER" id="PTHR19229">
    <property type="entry name" value="ATP-BINDING CASSETTE TRANSPORTER SUBFAMILY A ABCA"/>
    <property type="match status" value="1"/>
</dbReference>
<sequence>LVLTSHSMDECEALCTELAIMVYGRFKCYGSCQHIKSRYGAGFTLLVRLRRREDAERVKSAIQRSFPGANLKEHHLLQLNYELQKRPGMTWSLLFDKMEELSREFDFEDYSLSQTTLEQVCLATNYELLSSSIKCTVKKPVPAL</sequence>
<name>A0A0N4VV27_HAEPC</name>
<evidence type="ECO:0000313" key="2">
    <source>
        <dbReference type="WBParaSite" id="HPLM_0000114401-mRNA-1"/>
    </source>
</evidence>
<accession>A0A0N4VV27</accession>
<dbReference type="AlphaFoldDB" id="A0A0N4VV27"/>